<dbReference type="NCBIfam" id="TIGR00826">
    <property type="entry name" value="EIIB_glc"/>
    <property type="match status" value="1"/>
</dbReference>
<dbReference type="Gene3D" id="3.30.1360.60">
    <property type="entry name" value="Glucose permease domain IIB"/>
    <property type="match status" value="1"/>
</dbReference>
<evidence type="ECO:0000313" key="20">
    <source>
        <dbReference type="Proteomes" id="UP000007718"/>
    </source>
</evidence>
<dbReference type="Pfam" id="PF00367">
    <property type="entry name" value="PTS_EIIB"/>
    <property type="match status" value="1"/>
</dbReference>
<dbReference type="GO" id="GO:0016301">
    <property type="term" value="F:kinase activity"/>
    <property type="evidence" value="ECO:0007669"/>
    <property type="project" value="UniProtKB-KW"/>
</dbReference>
<feature type="transmembrane region" description="Helical" evidence="15">
    <location>
        <begin position="259"/>
        <end position="283"/>
    </location>
</feature>
<feature type="transmembrane region" description="Helical" evidence="15">
    <location>
        <begin position="156"/>
        <end position="177"/>
    </location>
</feature>
<evidence type="ECO:0000259" key="17">
    <source>
        <dbReference type="PROSITE" id="PS51098"/>
    </source>
</evidence>
<dbReference type="OrthoDB" id="92465at2"/>
<dbReference type="PROSITE" id="PS51103">
    <property type="entry name" value="PTS_EIIC_TYPE_1"/>
    <property type="match status" value="1"/>
</dbReference>
<dbReference type="NCBIfam" id="TIGR00830">
    <property type="entry name" value="PTBA"/>
    <property type="match status" value="1"/>
</dbReference>
<accession>F0RMV8</accession>
<dbReference type="SUPFAM" id="SSF55604">
    <property type="entry name" value="Glucose permease domain IIB"/>
    <property type="match status" value="1"/>
</dbReference>
<evidence type="ECO:0000256" key="14">
    <source>
        <dbReference type="PROSITE-ProRule" id="PRU00421"/>
    </source>
</evidence>
<keyword evidence="5 19" id="KW-0808">Transferase</keyword>
<proteinExistence type="predicted"/>
<dbReference type="PROSITE" id="PS51093">
    <property type="entry name" value="PTS_EIIA_TYPE_1"/>
    <property type="match status" value="1"/>
</dbReference>
<keyword evidence="20" id="KW-1185">Reference proteome</keyword>
<dbReference type="InterPro" id="IPR011055">
    <property type="entry name" value="Dup_hybrid_motif"/>
</dbReference>
<organism evidence="19 20">
    <name type="scientific">Deinococcus proteolyticus (strain ATCC 35074 / DSM 20540 / JCM 6276 / NBRC 101906 / NCIMB 13154 / VKM Ac-1939 / CCM 2703 / MRP)</name>
    <dbReference type="NCBI Taxonomy" id="693977"/>
    <lineage>
        <taxon>Bacteria</taxon>
        <taxon>Thermotogati</taxon>
        <taxon>Deinococcota</taxon>
        <taxon>Deinococci</taxon>
        <taxon>Deinococcales</taxon>
        <taxon>Deinococcaceae</taxon>
        <taxon>Deinococcus</taxon>
    </lineage>
</organism>
<evidence type="ECO:0000256" key="15">
    <source>
        <dbReference type="SAM" id="Phobius"/>
    </source>
</evidence>
<dbReference type="RefSeq" id="WP_013614709.1">
    <property type="nucleotide sequence ID" value="NC_015161.1"/>
</dbReference>
<dbReference type="InterPro" id="IPR018113">
    <property type="entry name" value="PTrfase_EIIB_Cys"/>
</dbReference>
<evidence type="ECO:0000256" key="7">
    <source>
        <dbReference type="ARBA" id="ARBA00022692"/>
    </source>
</evidence>
<dbReference type="Proteomes" id="UP000007718">
    <property type="component" value="Chromosome"/>
</dbReference>
<dbReference type="PANTHER" id="PTHR30175:SF4">
    <property type="entry name" value="PTS SYSTEM TREHALOSE-SPECIFIC EIIBC COMPONENT"/>
    <property type="match status" value="1"/>
</dbReference>
<comment type="catalytic activity">
    <reaction evidence="13">
        <text>N(pros)-phospho-L-histidyl-[protein](out) + sucrose = sucrose 6(G)-phosphate(in) + L-histidyl-[protein]</text>
        <dbReference type="Rhea" id="RHEA:49236"/>
        <dbReference type="Rhea" id="RHEA-COMP:9745"/>
        <dbReference type="Rhea" id="RHEA-COMP:9746"/>
        <dbReference type="ChEBI" id="CHEBI:17992"/>
        <dbReference type="ChEBI" id="CHEBI:29979"/>
        <dbReference type="ChEBI" id="CHEBI:64837"/>
        <dbReference type="ChEBI" id="CHEBI:91002"/>
        <dbReference type="EC" id="2.7.1.211"/>
    </reaction>
</comment>
<dbReference type="PROSITE" id="PS00371">
    <property type="entry name" value="PTS_EIIA_TYPE_1_HIS"/>
    <property type="match status" value="1"/>
</dbReference>
<dbReference type="PROSITE" id="PS51098">
    <property type="entry name" value="PTS_EIIB_TYPE_1"/>
    <property type="match status" value="1"/>
</dbReference>
<feature type="domain" description="PTS EIIA type-1" evidence="16">
    <location>
        <begin position="549"/>
        <end position="653"/>
    </location>
</feature>
<evidence type="ECO:0000256" key="6">
    <source>
        <dbReference type="ARBA" id="ARBA00022683"/>
    </source>
</evidence>
<dbReference type="eggNOG" id="COG1264">
    <property type="taxonomic scope" value="Bacteria"/>
</dbReference>
<evidence type="ECO:0000256" key="8">
    <source>
        <dbReference type="ARBA" id="ARBA00022777"/>
    </source>
</evidence>
<evidence type="ECO:0000256" key="13">
    <source>
        <dbReference type="ARBA" id="ARBA00048931"/>
    </source>
</evidence>
<feature type="transmembrane region" description="Helical" evidence="15">
    <location>
        <begin position="303"/>
        <end position="321"/>
    </location>
</feature>
<comment type="subcellular location">
    <subcellularLocation>
        <location evidence="1">Cell membrane</location>
        <topology evidence="1">Multi-pass membrane protein</topology>
    </subcellularLocation>
</comment>
<dbReference type="GO" id="GO:0005886">
    <property type="term" value="C:plasma membrane"/>
    <property type="evidence" value="ECO:0007669"/>
    <property type="project" value="UniProtKB-SubCell"/>
</dbReference>
<dbReference type="eggNOG" id="COG2190">
    <property type="taxonomic scope" value="Bacteria"/>
</dbReference>
<evidence type="ECO:0000256" key="10">
    <source>
        <dbReference type="ARBA" id="ARBA00023136"/>
    </source>
</evidence>
<evidence type="ECO:0000256" key="5">
    <source>
        <dbReference type="ARBA" id="ARBA00022679"/>
    </source>
</evidence>
<evidence type="ECO:0000256" key="11">
    <source>
        <dbReference type="ARBA" id="ARBA00044053"/>
    </source>
</evidence>
<protein>
    <recommendedName>
        <fullName evidence="11">protein-N(pi)-phosphohistidine--sucrose phosphotransferase</fullName>
        <ecNumber evidence="11">2.7.1.211</ecNumber>
    </recommendedName>
</protein>
<feature type="domain" description="PTS EIIB type-1" evidence="17">
    <location>
        <begin position="5"/>
        <end position="88"/>
    </location>
</feature>
<evidence type="ECO:0000259" key="16">
    <source>
        <dbReference type="PROSITE" id="PS51093"/>
    </source>
</evidence>
<dbReference type="GO" id="GO:0015771">
    <property type="term" value="P:trehalose transport"/>
    <property type="evidence" value="ECO:0007669"/>
    <property type="project" value="TreeGrafter"/>
</dbReference>
<dbReference type="InterPro" id="IPR001996">
    <property type="entry name" value="PTS_IIB_1"/>
</dbReference>
<dbReference type="AlphaFoldDB" id="F0RMV8"/>
<keyword evidence="6" id="KW-0598">Phosphotransferase system</keyword>
<dbReference type="InterPro" id="IPR001127">
    <property type="entry name" value="PTS_EIIA_1_perm"/>
</dbReference>
<evidence type="ECO:0000256" key="9">
    <source>
        <dbReference type="ARBA" id="ARBA00022989"/>
    </source>
</evidence>
<evidence type="ECO:0000256" key="1">
    <source>
        <dbReference type="ARBA" id="ARBA00004651"/>
    </source>
</evidence>
<dbReference type="InterPro" id="IPR010973">
    <property type="entry name" value="PTS_IIBC_sucr"/>
</dbReference>
<dbReference type="CDD" id="cd00212">
    <property type="entry name" value="PTS_IIB_glc"/>
    <property type="match status" value="1"/>
</dbReference>
<dbReference type="GO" id="GO:0009401">
    <property type="term" value="P:phosphoenolpyruvate-dependent sugar phosphotransferase system"/>
    <property type="evidence" value="ECO:0007669"/>
    <property type="project" value="UniProtKB-KW"/>
</dbReference>
<dbReference type="PANTHER" id="PTHR30175">
    <property type="entry name" value="PHOSPHOTRANSFERASE SYSTEM TRANSPORT PROTEIN"/>
    <property type="match status" value="1"/>
</dbReference>
<dbReference type="Pfam" id="PF02378">
    <property type="entry name" value="PTS_EIIC"/>
    <property type="match status" value="1"/>
</dbReference>
<evidence type="ECO:0000256" key="12">
    <source>
        <dbReference type="ARBA" id="ARBA00045139"/>
    </source>
</evidence>
<feature type="transmembrane region" description="Helical" evidence="15">
    <location>
        <begin position="377"/>
        <end position="397"/>
    </location>
</feature>
<gene>
    <name evidence="19" type="ordered locus">Deipr_0944</name>
</gene>
<dbReference type="Pfam" id="PF00358">
    <property type="entry name" value="PTS_EIIA_1"/>
    <property type="match status" value="1"/>
</dbReference>
<dbReference type="SUPFAM" id="SSF51261">
    <property type="entry name" value="Duplicated hybrid motif"/>
    <property type="match status" value="1"/>
</dbReference>
<feature type="active site" description="Phosphocysteine intermediate; for EIIB activity" evidence="14">
    <location>
        <position position="27"/>
    </location>
</feature>
<evidence type="ECO:0000256" key="4">
    <source>
        <dbReference type="ARBA" id="ARBA00022597"/>
    </source>
</evidence>
<dbReference type="FunFam" id="3.30.1360.60:FF:000001">
    <property type="entry name" value="PTS system glucose-specific IIBC component PtsG"/>
    <property type="match status" value="1"/>
</dbReference>
<reference evidence="20" key="1">
    <citation type="submission" date="2011-02" db="EMBL/GenBank/DDBJ databases">
        <title>The complete sequence of chromosome of Deinococcus proteolyticus DSM 20540.</title>
        <authorList>
            <consortium name="US DOE Joint Genome Institute (JGI-PGF)"/>
            <person name="Lucas S."/>
            <person name="Copeland A."/>
            <person name="Lapidus A."/>
            <person name="Bruce D."/>
            <person name="Goodwin L."/>
            <person name="Pitluck S."/>
            <person name="Kyrpides N."/>
            <person name="Mavromatis K."/>
            <person name="Pagani I."/>
            <person name="Ivanova N."/>
            <person name="Ovchinnikova G."/>
            <person name="Zeytun A."/>
            <person name="Detter J.C."/>
            <person name="Han C."/>
            <person name="Land M."/>
            <person name="Hauser L."/>
            <person name="Markowitz V."/>
            <person name="Cheng J.-F."/>
            <person name="Hugenholtz P."/>
            <person name="Woyke T."/>
            <person name="Wu D."/>
            <person name="Pukall R."/>
            <person name="Steenblock K."/>
            <person name="Brambilla E."/>
            <person name="Klenk H.-P."/>
            <person name="Eisen J.A."/>
        </authorList>
    </citation>
    <scope>NUCLEOTIDE SEQUENCE [LARGE SCALE GENOMIC DNA]</scope>
    <source>
        <strain evidence="20">ATCC 35074 / DSM 20540 / JCM 6276 / NBRC 101906 / NCIMB 13154 / VKM Ac-1939 / CCM 2703 / MRP</strain>
    </source>
</reference>
<keyword evidence="7 15" id="KW-0812">Transmembrane</keyword>
<dbReference type="STRING" id="693977.Deipr_0944"/>
<dbReference type="HOGENOM" id="CLU_012312_2_1_0"/>
<keyword evidence="10 15" id="KW-0472">Membrane</keyword>
<dbReference type="GO" id="GO:0090589">
    <property type="term" value="F:protein-phosphocysteine-trehalose phosphotransferase system transporter activity"/>
    <property type="evidence" value="ECO:0007669"/>
    <property type="project" value="TreeGrafter"/>
</dbReference>
<sequence length="670" mass="69597">MNEYGQAAADILTALGGRDNIRAATHCATRLRLVLNDESKVDQAALDALPITKGTFSNAGQFQIVLGTGTVNRVYEEFVQQSGVQEVSKQEAGALGAEAGNPVQRLVKLLSDIFVPIIPAIVAGGLLMGLNNLLVAPDLFFKGKSLIEAYPQYADLAAIINMFANAPFVFLPILIGFSATRIFGGNPYLGAALAMIMVHPDLLNAYGYGAAKLEGTVPTWNLLGLSIEKVGYQGTVLPVLVLSWILANLEKFFRRIVPAALDLILTPLLSLFITGILIFAFVGPLTRLLGDGITAGLTWLYDTAGPLGAGLFGLFYAPIVITGMHHSFIAIETQLLADIVRTGGSFIFPIAAMSNMAQGGATFAAAMTTRDQKLKGVASAAGVSAVLGITEPAMFGVNLKLRYPFYAAMLGAGLASAFITFFGTKAVALGAAGIPGIISIKADTIVPYIIGMVISFGVAFVGTLLLARTRFNPDLAAPVEVAAPAETTLVATTPATVAETAPVSQVVTPSAAAPVVETVAAPATAADPRLTGWVMPLEGRVLPLGEVPDPVFGSGMMGPGFAIEPASGEVRAPLGGVVETVFPTGHAVGLKTDSGLEILIHVGIDTVNLNGQGFTPLVKQGERVSAGQPLLRADLNAIRPQVPSLVTPVILTNLAEGQRVEVSGGQVTLV</sequence>
<reference evidence="19 20" key="2">
    <citation type="journal article" date="2012" name="Stand. Genomic Sci.">
        <title>Complete genome sequence of the orange-red pigmented, radioresistant Deinococcus proteolyticus type strain (MRP(T)).</title>
        <authorList>
            <person name="Copeland A."/>
            <person name="Zeytun A."/>
            <person name="Yassawong M."/>
            <person name="Nolan M."/>
            <person name="Lucas S."/>
            <person name="Hammon N."/>
            <person name="Deshpande S."/>
            <person name="Cheng J.F."/>
            <person name="Han C."/>
            <person name="Tapia R."/>
            <person name="Goodwin L.A."/>
            <person name="Pitluck S."/>
            <person name="Mavromatis K."/>
            <person name="Liolios K."/>
            <person name="Pagani I."/>
            <person name="Ivanova N."/>
            <person name="Mikhailova N."/>
            <person name="Pati A."/>
            <person name="Chen A."/>
            <person name="Palaniappan K."/>
            <person name="Land M."/>
            <person name="Hauser L."/>
            <person name="Jeffries C.D."/>
            <person name="Brambilla E.M."/>
            <person name="Rohde M."/>
            <person name="Sikorski J."/>
            <person name="Pukall R."/>
            <person name="Goker M."/>
            <person name="Detter J.C."/>
            <person name="Woyke T."/>
            <person name="Bristow J."/>
            <person name="Eisen J.A."/>
            <person name="Markowitz V."/>
            <person name="Hugenholtz P."/>
            <person name="Kyrpides N.C."/>
            <person name="Klenk H.P."/>
            <person name="Lapidus A."/>
        </authorList>
    </citation>
    <scope>NUCLEOTIDE SEQUENCE [LARGE SCALE GENOMIC DNA]</scope>
    <source>
        <strain evidence="20">ATCC 35074 / DSM 20540 / JCM 6276 / NBRC 101906 / NCIMB 13154 / VKM Ac-1939 / CCM 2703 / MRP</strain>
    </source>
</reference>
<dbReference type="InterPro" id="IPR003352">
    <property type="entry name" value="PTS_EIIC"/>
</dbReference>
<evidence type="ECO:0000259" key="18">
    <source>
        <dbReference type="PROSITE" id="PS51103"/>
    </source>
</evidence>
<feature type="transmembrane region" description="Helical" evidence="15">
    <location>
        <begin position="445"/>
        <end position="467"/>
    </location>
</feature>
<comment type="function">
    <text evidence="12">The phosphoenolpyruvate-dependent sugar phosphotransferase system (sugar PTS), a major carbohydrate active transport system, catalyzes the phosphorylation of incoming sugar substrates concomitantly with their translocation across the cell membrane. This system is involved in sucrose transport.</text>
</comment>
<dbReference type="NCBIfam" id="TIGR01996">
    <property type="entry name" value="PTS-II-BC-sucr"/>
    <property type="match status" value="1"/>
</dbReference>
<name>F0RMV8_DEIPM</name>
<evidence type="ECO:0000256" key="3">
    <source>
        <dbReference type="ARBA" id="ARBA00022475"/>
    </source>
</evidence>
<feature type="domain" description="PTS EIIC type-1" evidence="18">
    <location>
        <begin position="121"/>
        <end position="482"/>
    </location>
</feature>
<keyword evidence="4" id="KW-0762">Sugar transport</keyword>
<feature type="transmembrane region" description="Helical" evidence="15">
    <location>
        <begin position="113"/>
        <end position="136"/>
    </location>
</feature>
<dbReference type="InterPro" id="IPR036878">
    <property type="entry name" value="Glu_permease_IIB"/>
</dbReference>
<keyword evidence="8" id="KW-0418">Kinase</keyword>
<feature type="transmembrane region" description="Helical" evidence="15">
    <location>
        <begin position="403"/>
        <end position="424"/>
    </location>
</feature>
<dbReference type="EC" id="2.7.1.211" evidence="11"/>
<keyword evidence="9 15" id="KW-1133">Transmembrane helix</keyword>
<dbReference type="Gene3D" id="2.70.70.10">
    <property type="entry name" value="Glucose Permease (Domain IIA)"/>
    <property type="match status" value="1"/>
</dbReference>
<dbReference type="GO" id="GO:0022878">
    <property type="term" value="F:protein-N(PI)-phosphohistidine-sucrose phosphotransferase system transporter activity"/>
    <property type="evidence" value="ECO:0007669"/>
    <property type="project" value="RHEA"/>
</dbReference>
<dbReference type="FunFam" id="2.70.70.10:FF:000001">
    <property type="entry name" value="PTS system glucose-specific IIA component"/>
    <property type="match status" value="1"/>
</dbReference>
<dbReference type="InterPro" id="IPR050558">
    <property type="entry name" value="PTS_Sugar-Specific_Components"/>
</dbReference>
<dbReference type="KEGG" id="dpt:Deipr_0944"/>
<evidence type="ECO:0000256" key="2">
    <source>
        <dbReference type="ARBA" id="ARBA00022448"/>
    </source>
</evidence>
<feature type="transmembrane region" description="Helical" evidence="15">
    <location>
        <begin position="230"/>
        <end position="247"/>
    </location>
</feature>
<dbReference type="EMBL" id="CP002536">
    <property type="protein sequence ID" value="ADY26100.1"/>
    <property type="molecule type" value="Genomic_DNA"/>
</dbReference>
<keyword evidence="2" id="KW-0813">Transport</keyword>
<keyword evidence="3" id="KW-1003">Cell membrane</keyword>
<dbReference type="InterPro" id="IPR013013">
    <property type="entry name" value="PTS_EIIC_1"/>
</dbReference>
<dbReference type="PROSITE" id="PS01035">
    <property type="entry name" value="PTS_EIIB_TYPE_1_CYS"/>
    <property type="match status" value="1"/>
</dbReference>
<evidence type="ECO:0000313" key="19">
    <source>
        <dbReference type="EMBL" id="ADY26100.1"/>
    </source>
</evidence>
<dbReference type="eggNOG" id="COG1263">
    <property type="taxonomic scope" value="Bacteria"/>
</dbReference>